<dbReference type="InterPro" id="IPR000594">
    <property type="entry name" value="ThiF_NAD_FAD-bd"/>
</dbReference>
<dbReference type="SMART" id="SM00985">
    <property type="entry name" value="UBA_e1_C"/>
    <property type="match status" value="2"/>
</dbReference>
<comment type="caution">
    <text evidence="15">The sequence shown here is derived from an EMBL/GenBank/DDBJ whole genome shotgun (WGS) entry which is preliminary data.</text>
</comment>
<dbReference type="EC" id="6.2.1.45" evidence="6"/>
<dbReference type="PANTHER" id="PTHR10953">
    <property type="entry name" value="UBIQUITIN-ACTIVATING ENZYME E1"/>
    <property type="match status" value="1"/>
</dbReference>
<feature type="domain" description="Ubiquitin-activating enzyme E1 C-terminal" evidence="14">
    <location>
        <begin position="1495"/>
        <end position="1617"/>
    </location>
</feature>
<feature type="active site" description="Glycyl thioester intermediate" evidence="11">
    <location>
        <position position="565"/>
    </location>
</feature>
<gene>
    <name evidence="15" type="ORF">C1H46_036655</name>
</gene>
<dbReference type="Pfam" id="PF16190">
    <property type="entry name" value="E1_FCCH"/>
    <property type="match status" value="1"/>
</dbReference>
<dbReference type="InterPro" id="IPR038252">
    <property type="entry name" value="UBA_E1_C_sf"/>
</dbReference>
<evidence type="ECO:0000259" key="14">
    <source>
        <dbReference type="SMART" id="SM00985"/>
    </source>
</evidence>
<dbReference type="FunFam" id="3.40.50.720:FF:000015">
    <property type="entry name" value="Ubiquitin-activating enzyme E1 1"/>
    <property type="match status" value="1"/>
</dbReference>
<dbReference type="Gene3D" id="1.10.10.2660">
    <property type="entry name" value="Ubiquitin-activating enzyme E1, SCCH domain"/>
    <property type="match status" value="2"/>
</dbReference>
<evidence type="ECO:0000256" key="12">
    <source>
        <dbReference type="RuleBase" id="RU000519"/>
    </source>
</evidence>
<evidence type="ECO:0000256" key="2">
    <source>
        <dbReference type="ARBA" id="ARBA00002457"/>
    </source>
</evidence>
<dbReference type="Gene3D" id="3.10.290.60">
    <property type="entry name" value="Ubiquitin-activating enzyme E1, UFD domain"/>
    <property type="match status" value="1"/>
</dbReference>
<dbReference type="InterPro" id="IPR032418">
    <property type="entry name" value="E1_FCCH"/>
</dbReference>
<dbReference type="FunFam" id="3.10.290.60:FF:000001">
    <property type="entry name" value="Ubiquitin-activating enzyme E1 2"/>
    <property type="match status" value="1"/>
</dbReference>
<dbReference type="Proteomes" id="UP000315295">
    <property type="component" value="Unassembled WGS sequence"/>
</dbReference>
<evidence type="ECO:0000256" key="10">
    <source>
        <dbReference type="ARBA" id="ARBA00022840"/>
    </source>
</evidence>
<comment type="pathway">
    <text evidence="3">Protein modification; protein ubiquitination.</text>
</comment>
<dbReference type="GO" id="GO:0004839">
    <property type="term" value="F:ubiquitin activating enzyme activity"/>
    <property type="evidence" value="ECO:0007669"/>
    <property type="project" value="UniProtKB-EC"/>
</dbReference>
<evidence type="ECO:0000256" key="9">
    <source>
        <dbReference type="ARBA" id="ARBA00022786"/>
    </source>
</evidence>
<evidence type="ECO:0000313" key="16">
    <source>
        <dbReference type="Proteomes" id="UP000315295"/>
    </source>
</evidence>
<evidence type="ECO:0000256" key="6">
    <source>
        <dbReference type="ARBA" id="ARBA00012990"/>
    </source>
</evidence>
<feature type="domain" description="Ubiquitin-activating enzyme E1 C-terminal" evidence="14">
    <location>
        <begin position="862"/>
        <end position="962"/>
    </location>
</feature>
<feature type="active site" description="Glycyl thioester intermediate" evidence="11">
    <location>
        <position position="1198"/>
    </location>
</feature>
<dbReference type="PANTHER" id="PTHR10953:SF4">
    <property type="entry name" value="UBIQUITIN-ACTIVATING ENZYME E1 C-TERMINAL DOMAIN-CONTAINING PROTEIN"/>
    <property type="match status" value="1"/>
</dbReference>
<dbReference type="FunFam" id="2.40.30.180:FF:000001">
    <property type="entry name" value="ubiquitin-like modifier-activating enzyme 1"/>
    <property type="match status" value="1"/>
</dbReference>
<feature type="compositionally biased region" description="Low complexity" evidence="13">
    <location>
        <begin position="49"/>
        <end position="66"/>
    </location>
</feature>
<dbReference type="InterPro" id="IPR018965">
    <property type="entry name" value="Ub-activating_enz_E1_C"/>
</dbReference>
<reference evidence="15 16" key="1">
    <citation type="journal article" date="2019" name="G3 (Bethesda)">
        <title>Sequencing of a Wild Apple (Malus baccata) Genome Unravels the Differences Between Cultivated and Wild Apple Species Regarding Disease Resistance and Cold Tolerance.</title>
        <authorList>
            <person name="Chen X."/>
        </authorList>
    </citation>
    <scope>NUCLEOTIDE SEQUENCE [LARGE SCALE GENOMIC DNA]</scope>
    <source>
        <strain evidence="16">cv. Shandingzi</strain>
        <tissue evidence="15">Leaves</tissue>
    </source>
</reference>
<dbReference type="FunFam" id="3.50.50.80:FF:000003">
    <property type="entry name" value="Ubiquitin-activating enzyme E1 2"/>
    <property type="match status" value="1"/>
</dbReference>
<dbReference type="InterPro" id="IPR000011">
    <property type="entry name" value="UBQ/SUMO-activ_enz_E1-like"/>
</dbReference>
<dbReference type="PROSITE" id="PS00865">
    <property type="entry name" value="UBIQUITIN_ACTIVAT_2"/>
    <property type="match status" value="2"/>
</dbReference>
<dbReference type="InterPro" id="IPR035985">
    <property type="entry name" value="Ubiquitin-activating_enz"/>
</dbReference>
<evidence type="ECO:0000256" key="3">
    <source>
        <dbReference type="ARBA" id="ARBA00004906"/>
    </source>
</evidence>
<dbReference type="Pfam" id="PF09358">
    <property type="entry name" value="E1_UFD"/>
    <property type="match status" value="2"/>
</dbReference>
<dbReference type="InterPro" id="IPR045886">
    <property type="entry name" value="ThiF/MoeB/HesA"/>
</dbReference>
<evidence type="ECO:0000256" key="4">
    <source>
        <dbReference type="ARBA" id="ARBA00005673"/>
    </source>
</evidence>
<comment type="subunit">
    <text evidence="5">Monomer.</text>
</comment>
<evidence type="ECO:0000256" key="7">
    <source>
        <dbReference type="ARBA" id="ARBA00022598"/>
    </source>
</evidence>
<dbReference type="NCBIfam" id="TIGR01408">
    <property type="entry name" value="Ube1"/>
    <property type="match status" value="2"/>
</dbReference>
<dbReference type="EMBL" id="VIEB01000942">
    <property type="protein sequence ID" value="TQD77825.1"/>
    <property type="molecule type" value="Genomic_DNA"/>
</dbReference>
<dbReference type="InterPro" id="IPR018075">
    <property type="entry name" value="UBQ-activ_enz_E1"/>
</dbReference>
<dbReference type="InterPro" id="IPR042063">
    <property type="entry name" value="Ubi_acti_E1_SCCH"/>
</dbReference>
<dbReference type="Pfam" id="PF16191">
    <property type="entry name" value="E1_4HB"/>
    <property type="match status" value="1"/>
</dbReference>
<name>A0A540KUB2_MALBA</name>
<dbReference type="CDD" id="cd01490">
    <property type="entry name" value="Ube1_repeat2"/>
    <property type="match status" value="1"/>
</dbReference>
<dbReference type="InterPro" id="IPR042449">
    <property type="entry name" value="Ub-E1_IAD_1"/>
</dbReference>
<dbReference type="GO" id="GO:0004792">
    <property type="term" value="F:thiosulfate-cyanide sulfurtransferase activity"/>
    <property type="evidence" value="ECO:0007669"/>
    <property type="project" value="TreeGrafter"/>
</dbReference>
<dbReference type="InterPro" id="IPR019572">
    <property type="entry name" value="UBA_E1_SCCH"/>
</dbReference>
<evidence type="ECO:0000256" key="8">
    <source>
        <dbReference type="ARBA" id="ARBA00022741"/>
    </source>
</evidence>
<dbReference type="Pfam" id="PF00899">
    <property type="entry name" value="ThiF"/>
    <property type="match status" value="2"/>
</dbReference>
<dbReference type="Gene3D" id="3.40.50.12550">
    <property type="entry name" value="Ubiquitin-activating enzyme E1, inactive adenylation domain, subdomain 2"/>
    <property type="match status" value="2"/>
</dbReference>
<proteinExistence type="inferred from homology"/>
<sequence>MRFCCFGSSSHYMLPRKREAVGGEVVVNEATESPIKKLRGAADTDGSKSNENNNTTTFNNNSNNSSSVDELPIMALGNGSSNDIDEDLHSRQLAVYGRETMRRLFASNILVSGMQGLGAEIAKNLVLAGVKSVTLHDDGVVELWDLSSNFFFSEDDVGKNRALACVQKLQELNNAVLISTITTELTKEKLSDFQAVVFTDISLEKAIEFDDYCHNHKPPISFIKSEVRGLFGSVFCDFGPEFTVLDVDGEDPHTGIIASISNDNPALIACVDDERLEFQDGDLVVFTEVHGMTELNDGKPRKVKNARPYSFTIEEDTTNYAAYEKGGIVTQVKQPKVLNFKPLREALKDHGDFLLIDFSKFDRPPLLHLAFQALDKFISELGRFPVAGSEDDATKFISLVTNINDSLEDGKLEEIDHKILCHFAFGARAVLNPMAAMFGGIVGQEVVKACSAKFHPLFQAKSTVAASAATLINGHLNIEALQNRASPDTENVFDDTFWENLDVVINALDNVNARLYIDQRCLYFQKPLLESGTLGAKCNTQMVIPHLTENYGASRDPPEKQAPMCTVHSFPHNIDHCLTWARSEFEGLLEKVPAEVNAYLTNPQEYTAAMKNAGDAQARNNLESVIECLDKERCETFQDCINWARLKFEDYFVNRVKQLTYTFPEDATTSSGTPFWSAPKRFPRPLQFSVDDLSHLQFLMAASILRAETFNIPIPDWVKSRTKFADGVNKVIVPDFQPKKDVKIETDEKSTSVLPASIDDAAVINELVVKLEKCKERLPPGFKMNPIQFEKDDDTNYHMDLIAGFANMRARNYGIGEVDKLKAKFIAGRIIPAIATATALATGLVCLELYKVLDGGHTVEDYRNTFANLSLPLFSMAEPVPPKVIKHQDMKWTVWDRWIIRDNPTLKQLLKWLEDQGLSAYSISYGSCLLFNSMFPKHKERMVEEIDHKILCHFAFGARAVLNPMAAMFGGIVGQEVVKACSAKFHPLFQFFYFDSVESLPSGTLDPNDLKPLNSRYDAQISVFGAKLQKKLEDAKVFTVGSGALGCEFLKNLALMGVSCGKEGKLTITDDDVIEKSNLSRQFLFRDWNIGQAKSTVAASAATLINGHLNIEALQNRASPDTENVFDDTFWENLDVVINALDNVNARLYIDQRCLYFQKPLLESGTLGAKCNTQMVIPHLTENYGASRDPPEKQAPMCTVHSFPHNIDHCLTWARSEFEGLLEKVPAEVNAYLTNPQEYTAAMKNAGDAQARNNLESVIECLDKERCETFQDCINWARLKFEDYFVNRVKQLTYTFPEDATTSSGTPFWSAPKRFPRPLQFSVDDLSHLQFLMAASILRAETFNIPIPDWVKSRTKFADGVNKVIVPDFQPKKDVKIETDEKSTSVLPASIDDAAVINELVVKLEKCKERLPPGFKMNPIQFEKDDDTNYHMDLIAGFANMRARNYGIGEVDKLKAKFIAGRIIPAIATATALATGLVCLELYKVLDGGHTVEDYRNTFANLSLPLFSMAEPVPPKVIKHQDMKWTVWDRWIIRDNPTLKQLLKWLEDQGLSAYSISYGSCLLFNSMFPKHKERMDRTMVDLATSIAKAELPPNRKHFDVVVACEDEEENDIDIPQISIYFK</sequence>
<dbReference type="InterPro" id="IPR042302">
    <property type="entry name" value="E1_FCCH_sf"/>
</dbReference>
<keyword evidence="8 12" id="KW-0547">Nucleotide-binding</keyword>
<dbReference type="InterPro" id="IPR033127">
    <property type="entry name" value="UBQ-activ_enz_E1_Cys_AS"/>
</dbReference>
<dbReference type="Gene3D" id="3.40.50.720">
    <property type="entry name" value="NAD(P)-binding Rossmann-like Domain"/>
    <property type="match status" value="2"/>
</dbReference>
<dbReference type="GO" id="GO:0005524">
    <property type="term" value="F:ATP binding"/>
    <property type="evidence" value="ECO:0007669"/>
    <property type="project" value="UniProtKB-KW"/>
</dbReference>
<dbReference type="Pfam" id="PF10585">
    <property type="entry name" value="UBA_E1_SCCH"/>
    <property type="match status" value="2"/>
</dbReference>
<dbReference type="FunFam" id="1.10.10.2660:FF:000002">
    <property type="entry name" value="Ubiquitin-activating enzyme E1 2"/>
    <property type="match status" value="2"/>
</dbReference>
<comment type="similarity">
    <text evidence="4 12">Belongs to the ubiquitin-activating E1 family.</text>
</comment>
<evidence type="ECO:0000256" key="1">
    <source>
        <dbReference type="ARBA" id="ARBA00000488"/>
    </source>
</evidence>
<keyword evidence="16" id="KW-1185">Reference proteome</keyword>
<accession>A0A540KUB2</accession>
<organism evidence="15 16">
    <name type="scientific">Malus baccata</name>
    <name type="common">Siberian crab apple</name>
    <name type="synonym">Pyrus baccata</name>
    <dbReference type="NCBI Taxonomy" id="106549"/>
    <lineage>
        <taxon>Eukaryota</taxon>
        <taxon>Viridiplantae</taxon>
        <taxon>Streptophyta</taxon>
        <taxon>Embryophyta</taxon>
        <taxon>Tracheophyta</taxon>
        <taxon>Spermatophyta</taxon>
        <taxon>Magnoliopsida</taxon>
        <taxon>eudicotyledons</taxon>
        <taxon>Gunneridae</taxon>
        <taxon>Pentapetalae</taxon>
        <taxon>rosids</taxon>
        <taxon>fabids</taxon>
        <taxon>Rosales</taxon>
        <taxon>Rosaceae</taxon>
        <taxon>Amygdaloideae</taxon>
        <taxon>Maleae</taxon>
        <taxon>Malus</taxon>
    </lineage>
</organism>
<dbReference type="GO" id="GO:0016779">
    <property type="term" value="F:nucleotidyltransferase activity"/>
    <property type="evidence" value="ECO:0007669"/>
    <property type="project" value="TreeGrafter"/>
</dbReference>
<dbReference type="UniPathway" id="UPA00143"/>
<dbReference type="Gene3D" id="2.40.30.180">
    <property type="entry name" value="Ubiquitin-activating enzyme E1, FCCH domain"/>
    <property type="match status" value="1"/>
</dbReference>
<evidence type="ECO:0000256" key="11">
    <source>
        <dbReference type="PROSITE-ProRule" id="PRU10132"/>
    </source>
</evidence>
<dbReference type="CDD" id="cd01491">
    <property type="entry name" value="Ube1_repeat1"/>
    <property type="match status" value="1"/>
</dbReference>
<dbReference type="Gene3D" id="3.50.50.80">
    <property type="entry name" value="Ubiquitin-activating enzyme E1, inactive adenylation domain, subdomain 1"/>
    <property type="match status" value="1"/>
</dbReference>
<protein>
    <recommendedName>
        <fullName evidence="6">E1 ubiquitin-activating enzyme</fullName>
        <ecNumber evidence="6">6.2.1.45</ecNumber>
    </recommendedName>
</protein>
<dbReference type="GO" id="GO:0004842">
    <property type="term" value="F:ubiquitin-protein transferase activity"/>
    <property type="evidence" value="ECO:0007669"/>
    <property type="project" value="UniProtKB-ARBA"/>
</dbReference>
<feature type="region of interest" description="Disordered" evidence="13">
    <location>
        <begin position="36"/>
        <end position="66"/>
    </location>
</feature>
<evidence type="ECO:0000256" key="5">
    <source>
        <dbReference type="ARBA" id="ARBA00011245"/>
    </source>
</evidence>
<comment type="function">
    <text evidence="2">Activates ubiquitin by first adenylating its C-terminal glycine residue with ATP, and thereafter linking this residue to the side chain of a cysteine residue in E1, yielding a ubiquitin-E1 thioester and free AMP.</text>
</comment>
<dbReference type="PRINTS" id="PR01849">
    <property type="entry name" value="UBIQUITINACT"/>
</dbReference>
<keyword evidence="10 12" id="KW-0067">ATP-binding</keyword>
<evidence type="ECO:0000313" key="15">
    <source>
        <dbReference type="EMBL" id="TQD77825.1"/>
    </source>
</evidence>
<dbReference type="GO" id="GO:0005737">
    <property type="term" value="C:cytoplasm"/>
    <property type="evidence" value="ECO:0007669"/>
    <property type="project" value="TreeGrafter"/>
</dbReference>
<keyword evidence="9 12" id="KW-0833">Ubl conjugation pathway</keyword>
<evidence type="ECO:0000256" key="13">
    <source>
        <dbReference type="SAM" id="MobiDB-lite"/>
    </source>
</evidence>
<keyword evidence="7 12" id="KW-0436">Ligase</keyword>
<dbReference type="SUPFAM" id="SSF69572">
    <property type="entry name" value="Activating enzymes of the ubiquitin-like proteins"/>
    <property type="match status" value="4"/>
</dbReference>
<dbReference type="InterPro" id="IPR032420">
    <property type="entry name" value="E1_4HB"/>
</dbReference>
<dbReference type="STRING" id="106549.A0A540KUB2"/>
<comment type="catalytic activity">
    <reaction evidence="1">
        <text>ATP + ubiquitin + [E1 ubiquitin-activating enzyme]-L-cysteine = AMP + diphosphate + S-ubiquitinyl-[E1 ubiquitin-activating enzyme]-L-cysteine.</text>
        <dbReference type="EC" id="6.2.1.45"/>
    </reaction>
</comment>